<evidence type="ECO:0000313" key="1">
    <source>
        <dbReference type="EMBL" id="CEM03316.1"/>
    </source>
</evidence>
<accession>A0A0G4EXA8</accession>
<keyword evidence="2" id="KW-1185">Reference proteome</keyword>
<dbReference type="AlphaFoldDB" id="A0A0G4EXA8"/>
<gene>
    <name evidence="1" type="ORF">Vbra_13817</name>
</gene>
<sequence>MDLLNPYRSAPGGLPVLERKLLEEEAAKFGAAITFTTGAAQDHYSFPGPQAIEQLQHHPPPAVCGVPKMALPVLPACYVPPLGTVEMFKFTSTQFPEAAKSESDPSMSDEDLTALYEAIPYAVR</sequence>
<evidence type="ECO:0000313" key="2">
    <source>
        <dbReference type="Proteomes" id="UP000041254"/>
    </source>
</evidence>
<dbReference type="VEuPathDB" id="CryptoDB:Vbra_13817"/>
<reference evidence="1 2" key="1">
    <citation type="submission" date="2014-11" db="EMBL/GenBank/DDBJ databases">
        <authorList>
            <person name="Zhu J."/>
            <person name="Qi W."/>
            <person name="Song R."/>
        </authorList>
    </citation>
    <scope>NUCLEOTIDE SEQUENCE [LARGE SCALE GENOMIC DNA]</scope>
</reference>
<name>A0A0G4EXA8_VITBC</name>
<protein>
    <submittedName>
        <fullName evidence="1">Uncharacterized protein</fullName>
    </submittedName>
</protein>
<proteinExistence type="predicted"/>
<organism evidence="1 2">
    <name type="scientific">Vitrella brassicaformis (strain CCMP3155)</name>
    <dbReference type="NCBI Taxonomy" id="1169540"/>
    <lineage>
        <taxon>Eukaryota</taxon>
        <taxon>Sar</taxon>
        <taxon>Alveolata</taxon>
        <taxon>Colpodellida</taxon>
        <taxon>Vitrellaceae</taxon>
        <taxon>Vitrella</taxon>
    </lineage>
</organism>
<dbReference type="EMBL" id="CDMY01000337">
    <property type="protein sequence ID" value="CEM03316.1"/>
    <property type="molecule type" value="Genomic_DNA"/>
</dbReference>
<dbReference type="InParanoid" id="A0A0G4EXA8"/>
<dbReference type="Proteomes" id="UP000041254">
    <property type="component" value="Unassembled WGS sequence"/>
</dbReference>